<name>A0A3N1XZQ1_9FIRM</name>
<accession>A0A3N1XZQ1</accession>
<reference evidence="9 10" key="1">
    <citation type="submission" date="2018-11" db="EMBL/GenBank/DDBJ databases">
        <title>Genomic Encyclopedia of Type Strains, Phase IV (KMG-IV): sequencing the most valuable type-strain genomes for metagenomic binning, comparative biology and taxonomic classification.</title>
        <authorList>
            <person name="Goeker M."/>
        </authorList>
    </citation>
    <scope>NUCLEOTIDE SEQUENCE [LARGE SCALE GENOMIC DNA]</scope>
    <source>
        <strain evidence="9 10">DSM 26537</strain>
    </source>
</reference>
<keyword evidence="6 8" id="KW-1133">Transmembrane helix</keyword>
<evidence type="ECO:0000256" key="7">
    <source>
        <dbReference type="ARBA" id="ARBA00023136"/>
    </source>
</evidence>
<evidence type="ECO:0000256" key="2">
    <source>
        <dbReference type="ARBA" id="ARBA00010735"/>
    </source>
</evidence>
<dbReference type="AlphaFoldDB" id="A0A3N1XZQ1"/>
<feature type="transmembrane region" description="Helical" evidence="8">
    <location>
        <begin position="155"/>
        <end position="173"/>
    </location>
</feature>
<comment type="caution">
    <text evidence="9">The sequence shown here is derived from an EMBL/GenBank/DDBJ whole genome shotgun (WGS) entry which is preliminary data.</text>
</comment>
<evidence type="ECO:0000256" key="3">
    <source>
        <dbReference type="ARBA" id="ARBA00022448"/>
    </source>
</evidence>
<proteinExistence type="inferred from homology"/>
<dbReference type="GO" id="GO:1903785">
    <property type="term" value="P:L-valine transmembrane transport"/>
    <property type="evidence" value="ECO:0007669"/>
    <property type="project" value="TreeGrafter"/>
</dbReference>
<dbReference type="PANTHER" id="PTHR34979">
    <property type="entry name" value="INNER MEMBRANE PROTEIN YGAZ"/>
    <property type="match status" value="1"/>
</dbReference>
<evidence type="ECO:0000256" key="4">
    <source>
        <dbReference type="ARBA" id="ARBA00022475"/>
    </source>
</evidence>
<dbReference type="OrthoDB" id="3181706at2"/>
<evidence type="ECO:0000256" key="8">
    <source>
        <dbReference type="SAM" id="Phobius"/>
    </source>
</evidence>
<keyword evidence="3" id="KW-0813">Transport</keyword>
<dbReference type="InterPro" id="IPR011606">
    <property type="entry name" value="Brnchd-chn_aa_trnsp_permease"/>
</dbReference>
<dbReference type="Proteomes" id="UP000273083">
    <property type="component" value="Unassembled WGS sequence"/>
</dbReference>
<evidence type="ECO:0000313" key="9">
    <source>
        <dbReference type="EMBL" id="ROR31721.1"/>
    </source>
</evidence>
<gene>
    <name evidence="9" type="ORF">EDD66_101339</name>
</gene>
<dbReference type="PANTHER" id="PTHR34979:SF1">
    <property type="entry name" value="INNER MEMBRANE PROTEIN YGAZ"/>
    <property type="match status" value="1"/>
</dbReference>
<dbReference type="Pfam" id="PF03591">
    <property type="entry name" value="AzlC"/>
    <property type="match status" value="1"/>
</dbReference>
<organism evidence="9 10">
    <name type="scientific">Mobilisporobacter senegalensis</name>
    <dbReference type="NCBI Taxonomy" id="1329262"/>
    <lineage>
        <taxon>Bacteria</taxon>
        <taxon>Bacillati</taxon>
        <taxon>Bacillota</taxon>
        <taxon>Clostridia</taxon>
        <taxon>Lachnospirales</taxon>
        <taxon>Lachnospiraceae</taxon>
        <taxon>Mobilisporobacter</taxon>
    </lineage>
</organism>
<feature type="transmembrane region" description="Helical" evidence="8">
    <location>
        <begin position="185"/>
        <end position="218"/>
    </location>
</feature>
<dbReference type="EMBL" id="RJVG01000001">
    <property type="protein sequence ID" value="ROR31721.1"/>
    <property type="molecule type" value="Genomic_DNA"/>
</dbReference>
<evidence type="ECO:0000256" key="1">
    <source>
        <dbReference type="ARBA" id="ARBA00004651"/>
    </source>
</evidence>
<keyword evidence="10" id="KW-1185">Reference proteome</keyword>
<comment type="similarity">
    <text evidence="2">Belongs to the AzlC family.</text>
</comment>
<feature type="transmembrane region" description="Helical" evidence="8">
    <location>
        <begin position="12"/>
        <end position="31"/>
    </location>
</feature>
<protein>
    <submittedName>
        <fullName evidence="9">4-azaleucine resistance transporter AzlC</fullName>
    </submittedName>
</protein>
<keyword evidence="4" id="KW-1003">Cell membrane</keyword>
<comment type="subcellular location">
    <subcellularLocation>
        <location evidence="1">Cell membrane</location>
        <topology evidence="1">Multi-pass membrane protein</topology>
    </subcellularLocation>
</comment>
<feature type="transmembrane region" description="Helical" evidence="8">
    <location>
        <begin position="127"/>
        <end position="149"/>
    </location>
</feature>
<evidence type="ECO:0000313" key="10">
    <source>
        <dbReference type="Proteomes" id="UP000273083"/>
    </source>
</evidence>
<keyword evidence="7 8" id="KW-0472">Membrane</keyword>
<keyword evidence="5 8" id="KW-0812">Transmembrane</keyword>
<dbReference type="RefSeq" id="WP_123607810.1">
    <property type="nucleotide sequence ID" value="NZ_RJVG01000001.1"/>
</dbReference>
<dbReference type="GO" id="GO:0005886">
    <property type="term" value="C:plasma membrane"/>
    <property type="evidence" value="ECO:0007669"/>
    <property type="project" value="UniProtKB-SubCell"/>
</dbReference>
<evidence type="ECO:0000256" key="6">
    <source>
        <dbReference type="ARBA" id="ARBA00022989"/>
    </source>
</evidence>
<evidence type="ECO:0000256" key="5">
    <source>
        <dbReference type="ARBA" id="ARBA00022692"/>
    </source>
</evidence>
<sequence>MKEVIKTAIKLTIPVMVGYLVLGTAFGLLLYKAGFHFLWAFLISLTVYAGSMQFVLISFLQGTIGIVSIVITTLSVNSRHIFYGISFIEKFKQMGKSRPYMIFSLTDETYSLLCSIKRPEGMDEKKLFFFISFFNQMYWILGSVIGGILGDLISFDTSGIEFSMTALFIVIFVEQWLSTKNHLPAYIGLFCGIISLILFGADNFLLPAMVITVIILMGLKNRIVKTEDTKDEV</sequence>